<evidence type="ECO:0000313" key="2">
    <source>
        <dbReference type="EMBL" id="TVV73380.1"/>
    </source>
</evidence>
<organism evidence="2 3">
    <name type="scientific">Alterirhizorhabdus solaris</name>
    <dbReference type="NCBI Taxonomy" id="2529389"/>
    <lineage>
        <taxon>Bacteria</taxon>
        <taxon>Pseudomonadati</taxon>
        <taxon>Pseudomonadota</taxon>
        <taxon>Alphaproteobacteria</taxon>
        <taxon>Sphingomonadales</taxon>
        <taxon>Rhizorhabdaceae</taxon>
        <taxon>Alterirhizorhabdus</taxon>
    </lineage>
</organism>
<feature type="compositionally biased region" description="Pro residues" evidence="1">
    <location>
        <begin position="37"/>
        <end position="52"/>
    </location>
</feature>
<feature type="region of interest" description="Disordered" evidence="1">
    <location>
        <begin position="298"/>
        <end position="318"/>
    </location>
</feature>
<protein>
    <submittedName>
        <fullName evidence="2">DUF459 domain-containing protein</fullName>
    </submittedName>
</protein>
<dbReference type="InterPro" id="IPR036514">
    <property type="entry name" value="SGNH_hydro_sf"/>
</dbReference>
<dbReference type="Proteomes" id="UP000318681">
    <property type="component" value="Unassembled WGS sequence"/>
</dbReference>
<sequence length="318" mass="33354">MRTLLTLADRTAVLFLGVAAGAMIGYAFAGSGDAPAPRPAVTPAVAPPPPATGNPAAGPGRPAAAPTAECAIPFSPHLLETVAEGRKVRIGVFGDSYGDGIWSALYHLLPARAGYEVAKFSQQSTGFTRYGSLNLEDHAREQLSGNPVDVAVISFGANDTQGVMSGNHAAKLLGPEWQEIVGKRVDGFVRELRAQGAMVYWVGLPKMRKPEFDADIAGMNAFYTKRMAALGVPWIETASMTVDGNGEFAPYLPDGPSGERTLIRANDGIHMSMTGYLRITRGLAKRIDRYVAAARTMAGTDAPPRPAAPAAPAPGVPS</sequence>
<dbReference type="Pfam" id="PF04311">
    <property type="entry name" value="DUF459"/>
    <property type="match status" value="1"/>
</dbReference>
<feature type="compositionally biased region" description="Low complexity" evidence="1">
    <location>
        <begin position="53"/>
        <end position="64"/>
    </location>
</feature>
<evidence type="ECO:0000256" key="1">
    <source>
        <dbReference type="SAM" id="MobiDB-lite"/>
    </source>
</evidence>
<dbReference type="InterPro" id="IPR007407">
    <property type="entry name" value="DUF459"/>
</dbReference>
<accession>A0A558R1X5</accession>
<evidence type="ECO:0000313" key="3">
    <source>
        <dbReference type="Proteomes" id="UP000318681"/>
    </source>
</evidence>
<dbReference type="Gene3D" id="3.40.50.1110">
    <property type="entry name" value="SGNH hydrolase"/>
    <property type="match status" value="1"/>
</dbReference>
<dbReference type="OrthoDB" id="9805649at2"/>
<dbReference type="RefSeq" id="WP_145152174.1">
    <property type="nucleotide sequence ID" value="NZ_VNIM01000047.1"/>
</dbReference>
<keyword evidence="3" id="KW-1185">Reference proteome</keyword>
<reference evidence="2 3" key="1">
    <citation type="submission" date="2019-07" db="EMBL/GenBank/DDBJ databases">
        <title>Sphingomonas solaris sp. nov., isolated from a solar panel from Boston, Massachusetts.</title>
        <authorList>
            <person name="Tanner K."/>
            <person name="Pascual J."/>
            <person name="Mancuso C."/>
            <person name="Pereto J."/>
            <person name="Khalil A."/>
            <person name="Vilanova C."/>
        </authorList>
    </citation>
    <scope>NUCLEOTIDE SEQUENCE [LARGE SCALE GENOMIC DNA]</scope>
    <source>
        <strain evidence="2 3">R4DWN</strain>
    </source>
</reference>
<gene>
    <name evidence="2" type="ORF">FOY91_12290</name>
</gene>
<dbReference type="AlphaFoldDB" id="A0A558R1X5"/>
<name>A0A558R1X5_9SPHN</name>
<dbReference type="EMBL" id="VNIM01000047">
    <property type="protein sequence ID" value="TVV73380.1"/>
    <property type="molecule type" value="Genomic_DNA"/>
</dbReference>
<feature type="compositionally biased region" description="Pro residues" evidence="1">
    <location>
        <begin position="303"/>
        <end position="318"/>
    </location>
</feature>
<feature type="region of interest" description="Disordered" evidence="1">
    <location>
        <begin position="37"/>
        <end position="64"/>
    </location>
</feature>
<dbReference type="GO" id="GO:0016788">
    <property type="term" value="F:hydrolase activity, acting on ester bonds"/>
    <property type="evidence" value="ECO:0007669"/>
    <property type="project" value="UniProtKB-ARBA"/>
</dbReference>
<proteinExistence type="predicted"/>
<dbReference type="SUPFAM" id="SSF52266">
    <property type="entry name" value="SGNH hydrolase"/>
    <property type="match status" value="1"/>
</dbReference>
<comment type="caution">
    <text evidence="2">The sequence shown here is derived from an EMBL/GenBank/DDBJ whole genome shotgun (WGS) entry which is preliminary data.</text>
</comment>